<keyword evidence="2" id="KW-1185">Reference proteome</keyword>
<comment type="caution">
    <text evidence="1">The sequence shown here is derived from an EMBL/GenBank/DDBJ whole genome shotgun (WGS) entry which is preliminary data.</text>
</comment>
<reference evidence="1" key="1">
    <citation type="submission" date="2021-02" db="EMBL/GenBank/DDBJ databases">
        <authorList>
            <person name="Nowell W R."/>
        </authorList>
    </citation>
    <scope>NUCLEOTIDE SEQUENCE</scope>
</reference>
<protein>
    <recommendedName>
        <fullName evidence="3">WSC domain-containing protein</fullName>
    </recommendedName>
</protein>
<dbReference type="Proteomes" id="UP000663828">
    <property type="component" value="Unassembled WGS sequence"/>
</dbReference>
<evidence type="ECO:0000313" key="2">
    <source>
        <dbReference type="Proteomes" id="UP000663828"/>
    </source>
</evidence>
<organism evidence="1 2">
    <name type="scientific">Adineta ricciae</name>
    <name type="common">Rotifer</name>
    <dbReference type="NCBI Taxonomy" id="249248"/>
    <lineage>
        <taxon>Eukaryota</taxon>
        <taxon>Metazoa</taxon>
        <taxon>Spiralia</taxon>
        <taxon>Gnathifera</taxon>
        <taxon>Rotifera</taxon>
        <taxon>Eurotatoria</taxon>
        <taxon>Bdelloidea</taxon>
        <taxon>Adinetida</taxon>
        <taxon>Adinetidae</taxon>
        <taxon>Adineta</taxon>
    </lineage>
</organism>
<name>A0A813W0X6_ADIRI</name>
<evidence type="ECO:0008006" key="3">
    <source>
        <dbReference type="Google" id="ProtNLM"/>
    </source>
</evidence>
<gene>
    <name evidence="1" type="ORF">XAT740_LOCUS5473</name>
</gene>
<dbReference type="EMBL" id="CAJNOR010000236">
    <property type="protein sequence ID" value="CAF0850846.1"/>
    <property type="molecule type" value="Genomic_DNA"/>
</dbReference>
<accession>A0A813W0X6</accession>
<evidence type="ECO:0000313" key="1">
    <source>
        <dbReference type="EMBL" id="CAF0850846.1"/>
    </source>
</evidence>
<sequence length="140" mass="16081">MDPKLCFLLCGTPIIYIQKSICRCSWSDLMDQSKTSDSHCQTHCWRSGYYESDTNGSCGGEKTYSAFAENQFYLKHGHLLDFQLKFRSCELWNTSSNLNPLPIEIDELSDKPSSNKLERCAAACLDQYRKVQSIDSIFWP</sequence>
<proteinExistence type="predicted"/>
<dbReference type="AlphaFoldDB" id="A0A813W0X6"/>